<accession>A0A6P5R7Y6</accession>
<dbReference type="GO" id="GO:0005576">
    <property type="term" value="C:extracellular region"/>
    <property type="evidence" value="ECO:0007669"/>
    <property type="project" value="Ensembl"/>
</dbReference>
<feature type="region of interest" description="Disordered" evidence="6">
    <location>
        <begin position="32"/>
        <end position="124"/>
    </location>
</feature>
<dbReference type="Proteomes" id="UP000515126">
    <property type="component" value="Chromosome 15"/>
</dbReference>
<feature type="compositionally biased region" description="Basic and acidic residues" evidence="6">
    <location>
        <begin position="80"/>
        <end position="92"/>
    </location>
</feature>
<gene>
    <name evidence="9" type="primary">LOC110311009</name>
</gene>
<dbReference type="Pfam" id="PF05242">
    <property type="entry name" value="GLYCAM-1"/>
    <property type="match status" value="1"/>
</dbReference>
<dbReference type="GO" id="GO:0009617">
    <property type="term" value="P:response to bacterium"/>
    <property type="evidence" value="ECO:0007669"/>
    <property type="project" value="Ensembl"/>
</dbReference>
<evidence type="ECO:0000256" key="3">
    <source>
        <dbReference type="ARBA" id="ARBA00022553"/>
    </source>
</evidence>
<feature type="signal peptide" evidence="7">
    <location>
        <begin position="1"/>
        <end position="18"/>
    </location>
</feature>
<sequence>MKFFTVLLFVSLAATSLALLPGSKDELQMKTQLTDAIPADQSTPTSHTSKESTSSKDLSKEPSIFREELISKDNVVMESTKPENQEAQDGLRSESSQLEETTRPTTSAATTSEENLTKSSQTVEGELDKIIEGFITGTEDIISGASHITKP</sequence>
<evidence type="ECO:0000313" key="9">
    <source>
        <dbReference type="RefSeq" id="XP_021039851.1"/>
    </source>
</evidence>
<evidence type="ECO:0000256" key="5">
    <source>
        <dbReference type="ARBA" id="ARBA00023180"/>
    </source>
</evidence>
<evidence type="ECO:0000256" key="4">
    <source>
        <dbReference type="ARBA" id="ARBA00022729"/>
    </source>
</evidence>
<dbReference type="KEGG" id="mcal:110311009"/>
<proteinExistence type="inferred from homology"/>
<organism evidence="8 9">
    <name type="scientific">Mus caroli</name>
    <name type="common">Ryukyu mouse</name>
    <name type="synonym">Ricefield mouse</name>
    <dbReference type="NCBI Taxonomy" id="10089"/>
    <lineage>
        <taxon>Eukaryota</taxon>
        <taxon>Metazoa</taxon>
        <taxon>Chordata</taxon>
        <taxon>Craniata</taxon>
        <taxon>Vertebrata</taxon>
        <taxon>Euteleostomi</taxon>
        <taxon>Mammalia</taxon>
        <taxon>Eutheria</taxon>
        <taxon>Euarchontoglires</taxon>
        <taxon>Glires</taxon>
        <taxon>Rodentia</taxon>
        <taxon>Myomorpha</taxon>
        <taxon>Muroidea</taxon>
        <taxon>Muridae</taxon>
        <taxon>Murinae</taxon>
        <taxon>Mus</taxon>
        <taxon>Mus</taxon>
    </lineage>
</organism>
<keyword evidence="5" id="KW-0325">Glycoprotein</keyword>
<dbReference type="GO" id="GO:0050839">
    <property type="term" value="F:cell adhesion molecule binding"/>
    <property type="evidence" value="ECO:0007669"/>
    <property type="project" value="Ensembl"/>
</dbReference>
<keyword evidence="8" id="KW-1185">Reference proteome</keyword>
<dbReference type="RefSeq" id="XP_021039851.1">
    <property type="nucleotide sequence ID" value="XM_021184192.1"/>
</dbReference>
<protein>
    <recommendedName>
        <fullName evidence="2">Glycosylation-dependent cell adhesion molecule 1</fullName>
    </recommendedName>
</protein>
<comment type="similarity">
    <text evidence="1">Belongs to the PP3/GlyCAM-1 family.</text>
</comment>
<dbReference type="GeneID" id="110311009"/>
<feature type="compositionally biased region" description="Basic and acidic residues" evidence="6">
    <location>
        <begin position="48"/>
        <end position="71"/>
    </location>
</feature>
<dbReference type="InterPro" id="IPR007906">
    <property type="entry name" value="GLYCAM-1"/>
</dbReference>
<feature type="compositionally biased region" description="Low complexity" evidence="6">
    <location>
        <begin position="103"/>
        <end position="114"/>
    </location>
</feature>
<reference evidence="9" key="1">
    <citation type="submission" date="2025-08" db="UniProtKB">
        <authorList>
            <consortium name="RefSeq"/>
        </authorList>
    </citation>
    <scope>IDENTIFICATION</scope>
</reference>
<dbReference type="AlphaFoldDB" id="A0A6P5R7Y6"/>
<name>A0A6P5R7Y6_MUSCR</name>
<evidence type="ECO:0000256" key="1">
    <source>
        <dbReference type="ARBA" id="ARBA00006292"/>
    </source>
</evidence>
<evidence type="ECO:0000256" key="7">
    <source>
        <dbReference type="SAM" id="SignalP"/>
    </source>
</evidence>
<evidence type="ECO:0000256" key="6">
    <source>
        <dbReference type="SAM" id="MobiDB-lite"/>
    </source>
</evidence>
<evidence type="ECO:0000313" key="8">
    <source>
        <dbReference type="Proteomes" id="UP000515126"/>
    </source>
</evidence>
<keyword evidence="4 7" id="KW-0732">Signal</keyword>
<keyword evidence="3" id="KW-0597">Phosphoprotein</keyword>
<evidence type="ECO:0000256" key="2">
    <source>
        <dbReference type="ARBA" id="ARBA00017339"/>
    </source>
</evidence>
<dbReference type="GO" id="GO:0043199">
    <property type="term" value="F:sulfate binding"/>
    <property type="evidence" value="ECO:0007669"/>
    <property type="project" value="Ensembl"/>
</dbReference>
<feature type="chain" id="PRO_5028386033" description="Glycosylation-dependent cell adhesion molecule 1" evidence="7">
    <location>
        <begin position="19"/>
        <end position="151"/>
    </location>
</feature>